<name>A0AAU9J2R0_9CILI</name>
<evidence type="ECO:0008006" key="3">
    <source>
        <dbReference type="Google" id="ProtNLM"/>
    </source>
</evidence>
<sequence>MANYPSPIKTINNLPSSPSYDETIHSTFNLTSTIYDNYDKLPVINPSPKTTKNAPRILRQSLEVAPKHQIPNLDFIKKQNKLKLNASHHMIRAMVSVEDEKEAIKDKSAFSKSFKRMSAGMKIIIGIKAKKQNLLNQVTENLQPVFEKSKAVNSFPNNSDRKWNENNRDAWIKKHGLEAINNDSKDFAEFLKQLFEALDHENIGFINLTDVIAALLALGISRDISYIEKALMIIFKTNNLSTMKIEKQQFLEMFKGDKKTDFLLNALNLYCKEVVRDEENKAFSQSSSSFDSSMMKEGPKTFRIDQFAVLLKLWWKELEPDHDLVHINKVCEFLVDKNLVSNKLEGRILINKYVNSKHLSYEKFEKLFLKPMFKGGLINLVSSFNLTENNLPLRLKLGQEQRKVLISGTKPSLNSSVKHGRMVLDSLDKYKQKNGNIDKDFSISLEEAEELNEDRLQSYLYSIRDDARFFLNERGELISNSKNTWDIREQVKPENDNSILNSSQKYKKSTYMSILENKTVEEAKKTASLSPKVKLFRENYLWKRYNNLINRFPSH</sequence>
<accession>A0AAU9J2R0</accession>
<dbReference type="Proteomes" id="UP001162131">
    <property type="component" value="Unassembled WGS sequence"/>
</dbReference>
<proteinExistence type="predicted"/>
<protein>
    <recommendedName>
        <fullName evidence="3">EF-hand domain-containing protein</fullName>
    </recommendedName>
</protein>
<comment type="caution">
    <text evidence="1">The sequence shown here is derived from an EMBL/GenBank/DDBJ whole genome shotgun (WGS) entry which is preliminary data.</text>
</comment>
<dbReference type="EMBL" id="CAJZBQ010000023">
    <property type="protein sequence ID" value="CAG9319645.1"/>
    <property type="molecule type" value="Genomic_DNA"/>
</dbReference>
<keyword evidence="2" id="KW-1185">Reference proteome</keyword>
<gene>
    <name evidence="1" type="ORF">BSTOLATCC_MIC24196</name>
</gene>
<organism evidence="1 2">
    <name type="scientific">Blepharisma stoltei</name>
    <dbReference type="NCBI Taxonomy" id="1481888"/>
    <lineage>
        <taxon>Eukaryota</taxon>
        <taxon>Sar</taxon>
        <taxon>Alveolata</taxon>
        <taxon>Ciliophora</taxon>
        <taxon>Postciliodesmatophora</taxon>
        <taxon>Heterotrichea</taxon>
        <taxon>Heterotrichida</taxon>
        <taxon>Blepharismidae</taxon>
        <taxon>Blepharisma</taxon>
    </lineage>
</organism>
<reference evidence="1" key="1">
    <citation type="submission" date="2021-09" db="EMBL/GenBank/DDBJ databases">
        <authorList>
            <consortium name="AG Swart"/>
            <person name="Singh M."/>
            <person name="Singh A."/>
            <person name="Seah K."/>
            <person name="Emmerich C."/>
        </authorList>
    </citation>
    <scope>NUCLEOTIDE SEQUENCE</scope>
    <source>
        <strain evidence="1">ATCC30299</strain>
    </source>
</reference>
<evidence type="ECO:0000313" key="1">
    <source>
        <dbReference type="EMBL" id="CAG9319645.1"/>
    </source>
</evidence>
<dbReference type="SUPFAM" id="SSF47473">
    <property type="entry name" value="EF-hand"/>
    <property type="match status" value="1"/>
</dbReference>
<dbReference type="InterPro" id="IPR011992">
    <property type="entry name" value="EF-hand-dom_pair"/>
</dbReference>
<dbReference type="AlphaFoldDB" id="A0AAU9J2R0"/>
<evidence type="ECO:0000313" key="2">
    <source>
        <dbReference type="Proteomes" id="UP001162131"/>
    </source>
</evidence>